<dbReference type="Proteomes" id="UP000233343">
    <property type="component" value="Unassembled WGS sequence"/>
</dbReference>
<accession>A0A2N0ZJH4</accession>
<dbReference type="AlphaFoldDB" id="A0A2N0ZJH4"/>
<comment type="caution">
    <text evidence="2">The sequence shown here is derived from an EMBL/GenBank/DDBJ whole genome shotgun (WGS) entry which is preliminary data.</text>
</comment>
<protein>
    <recommendedName>
        <fullName evidence="4">Twin-arginine translocation signal domain-containing protein</fullName>
    </recommendedName>
</protein>
<sequence>MSEKIINRRRFLKYLGVSAISITASSIPLQVFADQTNPPPIEGDENSLPLDPNEWNDVFLEEEAELPQDPNILLVDIDSLVK</sequence>
<evidence type="ECO:0000313" key="2">
    <source>
        <dbReference type="EMBL" id="PKG29658.1"/>
    </source>
</evidence>
<dbReference type="EMBL" id="PISD01000013">
    <property type="protein sequence ID" value="PKG29658.1"/>
    <property type="molecule type" value="Genomic_DNA"/>
</dbReference>
<proteinExistence type="predicted"/>
<name>A0A2N0ZJH4_9BACI</name>
<organism evidence="2 3">
    <name type="scientific">Cytobacillus horneckiae</name>
    <dbReference type="NCBI Taxonomy" id="549687"/>
    <lineage>
        <taxon>Bacteria</taxon>
        <taxon>Bacillati</taxon>
        <taxon>Bacillota</taxon>
        <taxon>Bacilli</taxon>
        <taxon>Bacillales</taxon>
        <taxon>Bacillaceae</taxon>
        <taxon>Cytobacillus</taxon>
    </lineage>
</organism>
<dbReference type="InterPro" id="IPR006311">
    <property type="entry name" value="TAT_signal"/>
</dbReference>
<feature type="signal peptide" evidence="1">
    <location>
        <begin position="1"/>
        <end position="33"/>
    </location>
</feature>
<gene>
    <name evidence="2" type="ORF">CWS20_07260</name>
</gene>
<keyword evidence="3" id="KW-1185">Reference proteome</keyword>
<dbReference type="PROSITE" id="PS51318">
    <property type="entry name" value="TAT"/>
    <property type="match status" value="1"/>
</dbReference>
<feature type="chain" id="PRO_5014825913" description="Twin-arginine translocation signal domain-containing protein" evidence="1">
    <location>
        <begin position="34"/>
        <end position="82"/>
    </location>
</feature>
<evidence type="ECO:0000256" key="1">
    <source>
        <dbReference type="SAM" id="SignalP"/>
    </source>
</evidence>
<evidence type="ECO:0000313" key="3">
    <source>
        <dbReference type="Proteomes" id="UP000233343"/>
    </source>
</evidence>
<reference evidence="2 3" key="1">
    <citation type="journal article" date="2010" name="Int. J. Syst. Evol. Microbiol.">
        <title>Bacillus horneckiae sp. nov., isolated from a spacecraft-assembly clean room.</title>
        <authorList>
            <person name="Vaishampayan P."/>
            <person name="Probst A."/>
            <person name="Krishnamurthi S."/>
            <person name="Ghosh S."/>
            <person name="Osman S."/>
            <person name="McDowall A."/>
            <person name="Ruckmani A."/>
            <person name="Mayilraj S."/>
            <person name="Venkateswaran K."/>
        </authorList>
    </citation>
    <scope>NUCLEOTIDE SEQUENCE [LARGE SCALE GENOMIC DNA]</scope>
    <source>
        <strain evidence="3">1PO1SC</strain>
    </source>
</reference>
<evidence type="ECO:0008006" key="4">
    <source>
        <dbReference type="Google" id="ProtNLM"/>
    </source>
</evidence>
<keyword evidence="1" id="KW-0732">Signal</keyword>
<dbReference type="RefSeq" id="WP_066192741.1">
    <property type="nucleotide sequence ID" value="NZ_CP194732.1"/>
</dbReference>